<dbReference type="InterPro" id="IPR002194">
    <property type="entry name" value="Chaperonin_TCP-1_CS"/>
</dbReference>
<reference evidence="6" key="1">
    <citation type="submission" date="2021-01" db="EMBL/GenBank/DDBJ databases">
        <authorList>
            <person name="Corre E."/>
            <person name="Pelletier E."/>
            <person name="Niang G."/>
            <person name="Scheremetjew M."/>
            <person name="Finn R."/>
            <person name="Kale V."/>
            <person name="Holt S."/>
            <person name="Cochrane G."/>
            <person name="Meng A."/>
            <person name="Brown T."/>
            <person name="Cohen L."/>
        </authorList>
    </citation>
    <scope>NUCLEOTIDE SEQUENCE</scope>
    <source>
        <strain evidence="6">CCMP 410</strain>
    </source>
</reference>
<name>A0A7S1US53_9STRA</name>
<dbReference type="Pfam" id="PF00118">
    <property type="entry name" value="Cpn60_TCP1"/>
    <property type="match status" value="1"/>
</dbReference>
<dbReference type="PANTHER" id="PTHR11353">
    <property type="entry name" value="CHAPERONIN"/>
    <property type="match status" value="1"/>
</dbReference>
<evidence type="ECO:0000256" key="1">
    <source>
        <dbReference type="ARBA" id="ARBA00008020"/>
    </source>
</evidence>
<dbReference type="EMBL" id="HBGK01010580">
    <property type="protein sequence ID" value="CAD9276588.1"/>
    <property type="molecule type" value="Transcribed_RNA"/>
</dbReference>
<dbReference type="InterPro" id="IPR027410">
    <property type="entry name" value="TCP-1-like_intermed_sf"/>
</dbReference>
<keyword evidence="3 5" id="KW-0067">ATP-binding</keyword>
<dbReference type="SUPFAM" id="SSF54849">
    <property type="entry name" value="GroEL-intermediate domain like"/>
    <property type="match status" value="1"/>
</dbReference>
<feature type="non-terminal residue" evidence="6">
    <location>
        <position position="190"/>
    </location>
</feature>
<dbReference type="SUPFAM" id="SSF48592">
    <property type="entry name" value="GroEL equatorial domain-like"/>
    <property type="match status" value="1"/>
</dbReference>
<dbReference type="Gene3D" id="3.30.260.10">
    <property type="entry name" value="TCP-1-like chaperonin intermediate domain"/>
    <property type="match status" value="1"/>
</dbReference>
<dbReference type="GO" id="GO:0005524">
    <property type="term" value="F:ATP binding"/>
    <property type="evidence" value="ECO:0007669"/>
    <property type="project" value="UniProtKB-KW"/>
</dbReference>
<accession>A0A7S1US53</accession>
<evidence type="ECO:0000313" key="6">
    <source>
        <dbReference type="EMBL" id="CAD9276588.1"/>
    </source>
</evidence>
<keyword evidence="4 5" id="KW-0143">Chaperone</keyword>
<comment type="similarity">
    <text evidence="1 5">Belongs to the TCP-1 chaperonin family.</text>
</comment>
<evidence type="ECO:0000256" key="3">
    <source>
        <dbReference type="ARBA" id="ARBA00022840"/>
    </source>
</evidence>
<dbReference type="PROSITE" id="PS00751">
    <property type="entry name" value="TCP1_2"/>
    <property type="match status" value="1"/>
</dbReference>
<proteinExistence type="inferred from homology"/>
<dbReference type="PRINTS" id="PR00304">
    <property type="entry name" value="TCOMPLEXTCP1"/>
</dbReference>
<dbReference type="PROSITE" id="PS00995">
    <property type="entry name" value="TCP1_3"/>
    <property type="match status" value="1"/>
</dbReference>
<evidence type="ECO:0000256" key="4">
    <source>
        <dbReference type="ARBA" id="ARBA00023186"/>
    </source>
</evidence>
<evidence type="ECO:0008006" key="7">
    <source>
        <dbReference type="Google" id="ProtNLM"/>
    </source>
</evidence>
<sequence>METAFLNQGASVDKGENARLSSFVGAIAIADLVKSTLGPKGQDIILQSVAPDSNASISVTNDGATILKSVHIDNPAAKVLVDIAKIQDSEIGDGTTSVPVLCGELLREAEQLVAQRIHPQTIAAGWRMARQVAREALEKAAIDNSADDASFRSDLLQIARTTLSSKLLTHDKNHFAQLAVDAVMRIKETG</sequence>
<dbReference type="AlphaFoldDB" id="A0A7S1US53"/>
<dbReference type="Gene3D" id="1.10.560.10">
    <property type="entry name" value="GroEL-like equatorial domain"/>
    <property type="match status" value="1"/>
</dbReference>
<evidence type="ECO:0000256" key="2">
    <source>
        <dbReference type="ARBA" id="ARBA00022741"/>
    </source>
</evidence>
<dbReference type="GO" id="GO:0140662">
    <property type="term" value="F:ATP-dependent protein folding chaperone"/>
    <property type="evidence" value="ECO:0007669"/>
    <property type="project" value="InterPro"/>
</dbReference>
<gene>
    <name evidence="6" type="ORF">GOCE00092_LOCUS5496</name>
</gene>
<dbReference type="InterPro" id="IPR002423">
    <property type="entry name" value="Cpn60/GroEL/TCP-1"/>
</dbReference>
<dbReference type="InterPro" id="IPR027413">
    <property type="entry name" value="GROEL-like_equatorial_sf"/>
</dbReference>
<dbReference type="InterPro" id="IPR017998">
    <property type="entry name" value="Chaperone_TCP-1"/>
</dbReference>
<protein>
    <recommendedName>
        <fullName evidence="7">CCT-beta</fullName>
    </recommendedName>
</protein>
<dbReference type="GO" id="GO:0051082">
    <property type="term" value="F:unfolded protein binding"/>
    <property type="evidence" value="ECO:0007669"/>
    <property type="project" value="InterPro"/>
</dbReference>
<evidence type="ECO:0000256" key="5">
    <source>
        <dbReference type="RuleBase" id="RU004187"/>
    </source>
</evidence>
<keyword evidence="2 5" id="KW-0547">Nucleotide-binding</keyword>
<dbReference type="GO" id="GO:0016887">
    <property type="term" value="F:ATP hydrolysis activity"/>
    <property type="evidence" value="ECO:0007669"/>
    <property type="project" value="InterPro"/>
</dbReference>
<organism evidence="6">
    <name type="scientific">Grammatophora oceanica</name>
    <dbReference type="NCBI Taxonomy" id="210454"/>
    <lineage>
        <taxon>Eukaryota</taxon>
        <taxon>Sar</taxon>
        <taxon>Stramenopiles</taxon>
        <taxon>Ochrophyta</taxon>
        <taxon>Bacillariophyta</taxon>
        <taxon>Fragilariophyceae</taxon>
        <taxon>Fragilariophycidae</taxon>
        <taxon>Rhabdonematales</taxon>
        <taxon>Grammatophoraceae</taxon>
        <taxon>Grammatophora</taxon>
    </lineage>
</organism>